<keyword evidence="5" id="KW-0675">Receptor</keyword>
<feature type="domain" description="7TM-DISM receptor extracellular" evidence="4">
    <location>
        <begin position="42"/>
        <end position="171"/>
    </location>
</feature>
<keyword evidence="1" id="KW-1133">Transmembrane helix</keyword>
<evidence type="ECO:0000256" key="2">
    <source>
        <dbReference type="SAM" id="SignalP"/>
    </source>
</evidence>
<evidence type="ECO:0000256" key="1">
    <source>
        <dbReference type="SAM" id="Phobius"/>
    </source>
</evidence>
<dbReference type="Pfam" id="PF07696">
    <property type="entry name" value="7TMR-DISMED2"/>
    <property type="match status" value="1"/>
</dbReference>
<feature type="transmembrane region" description="Helical" evidence="1">
    <location>
        <begin position="336"/>
        <end position="357"/>
    </location>
</feature>
<feature type="chain" id="PRO_5003558534" evidence="2">
    <location>
        <begin position="27"/>
        <end position="643"/>
    </location>
</feature>
<feature type="transmembrane region" description="Helical" evidence="1">
    <location>
        <begin position="187"/>
        <end position="209"/>
    </location>
</feature>
<organism evidence="5 6">
    <name type="scientific">Mucilaginibacter paludis DSM 18603</name>
    <dbReference type="NCBI Taxonomy" id="714943"/>
    <lineage>
        <taxon>Bacteria</taxon>
        <taxon>Pseudomonadati</taxon>
        <taxon>Bacteroidota</taxon>
        <taxon>Sphingobacteriia</taxon>
        <taxon>Sphingobacteriales</taxon>
        <taxon>Sphingobacteriaceae</taxon>
        <taxon>Mucilaginibacter</taxon>
    </lineage>
</organism>
<dbReference type="Pfam" id="PF07695">
    <property type="entry name" value="7TMR-DISM_7TM"/>
    <property type="match status" value="1"/>
</dbReference>
<dbReference type="Proteomes" id="UP000002774">
    <property type="component" value="Chromosome"/>
</dbReference>
<evidence type="ECO:0000259" key="3">
    <source>
        <dbReference type="Pfam" id="PF07695"/>
    </source>
</evidence>
<feature type="transmembrane region" description="Helical" evidence="1">
    <location>
        <begin position="216"/>
        <end position="241"/>
    </location>
</feature>
<proteinExistence type="predicted"/>
<dbReference type="InterPro" id="IPR011623">
    <property type="entry name" value="7TMR_DISM_rcpt_extracell_dom1"/>
</dbReference>
<dbReference type="EMBL" id="CM001403">
    <property type="protein sequence ID" value="EHQ24426.1"/>
    <property type="molecule type" value="Genomic_DNA"/>
</dbReference>
<evidence type="ECO:0000259" key="4">
    <source>
        <dbReference type="Pfam" id="PF07696"/>
    </source>
</evidence>
<dbReference type="RefSeq" id="WP_008503974.1">
    <property type="nucleotide sequence ID" value="NZ_CM001403.1"/>
</dbReference>
<sequence length="643" mass="75312">MYLKNCIRTFFTVLFFAIGFSLHAQNAVQIKQNTDEHIFHSGEVEFIEDPGGNLTIEQVSSPGYSKKYLVPKDYYGINYHVKSVYWYRIKVNLQNPEKGIFEFFDQTIDDIVAYLPDGKGKFLMQKEGAKFDFSKRLYQHKNFEFPANVALQGEHLYYFRVKSSQNANIIIVYRTIARFIQYALTEYLTFGFFYGMILIFSFHNLLMFIAVRRRQYLFYVLYILSVGLYEMSVDGIAFQYLWPNYPSWNEYAFGVPLYALSVFGLIFTKELLHVKTKAPHFNVAIKVIIALRTAFFLLCLFYNQAFFYYKFIEFVPLSAAFFTGIYIWYRGFRPARFFVLGYAFLFNGFIIKVLFILGYTRFVPGALGHYSLGFSFILEMVFLSFAIGDQVRILKHKKEKAQQKIMQQMALNVALKDSINKELEIQVERRTKEVVLKSSEVFEKSAIIEAQNEELHSKNILLEKQSEEISRMNVLLEKDNVNLKTNIETVTNARVMSTELSFEEFSLKYPDQESCYKFLSDLKWRSGYKCIKCGNEIYCGGRIAYSRRCTKCSYEESVLFNTIFKNNRIPINKAFYLVYLMYTSKGTISSHKLSEKLDIRQSTCWSYSIRVKKVMFERKKEWKGAGKSGWSSLILEQQNPSHA</sequence>
<dbReference type="STRING" id="714943.Mucpa_0227"/>
<keyword evidence="1 5" id="KW-0812">Transmembrane</keyword>
<evidence type="ECO:0000313" key="6">
    <source>
        <dbReference type="Proteomes" id="UP000002774"/>
    </source>
</evidence>
<evidence type="ECO:0000313" key="5">
    <source>
        <dbReference type="EMBL" id="EHQ24426.1"/>
    </source>
</evidence>
<feature type="domain" description="7TM-DISM receptor extracellular" evidence="3">
    <location>
        <begin position="186"/>
        <end position="390"/>
    </location>
</feature>
<dbReference type="InterPro" id="IPR011622">
    <property type="entry name" value="7TMR_DISM_rcpt_extracell_dom2"/>
</dbReference>
<dbReference type="HOGENOM" id="CLU_426831_0_0_10"/>
<protein>
    <submittedName>
        <fullName evidence="5">Diverse 7TM receptor transmembrane region</fullName>
    </submittedName>
</protein>
<feature type="transmembrane region" description="Helical" evidence="1">
    <location>
        <begin position="253"/>
        <end position="272"/>
    </location>
</feature>
<dbReference type="eggNOG" id="COG4191">
    <property type="taxonomic scope" value="Bacteria"/>
</dbReference>
<keyword evidence="6" id="KW-1185">Reference proteome</keyword>
<keyword evidence="1" id="KW-0472">Membrane</keyword>
<feature type="transmembrane region" description="Helical" evidence="1">
    <location>
        <begin position="311"/>
        <end position="329"/>
    </location>
</feature>
<name>H1YFM4_9SPHI</name>
<dbReference type="Gene3D" id="2.60.40.2380">
    <property type="match status" value="1"/>
</dbReference>
<feature type="signal peptide" evidence="2">
    <location>
        <begin position="1"/>
        <end position="26"/>
    </location>
</feature>
<dbReference type="AlphaFoldDB" id="H1YFM4"/>
<dbReference type="OrthoDB" id="9783459at2"/>
<feature type="transmembrane region" description="Helical" evidence="1">
    <location>
        <begin position="369"/>
        <end position="388"/>
    </location>
</feature>
<keyword evidence="2" id="KW-0732">Signal</keyword>
<gene>
    <name evidence="5" type="ORF">Mucpa_0227</name>
</gene>
<accession>H1YFM4</accession>
<feature type="transmembrane region" description="Helical" evidence="1">
    <location>
        <begin position="284"/>
        <end position="305"/>
    </location>
</feature>
<reference evidence="5" key="1">
    <citation type="submission" date="2011-09" db="EMBL/GenBank/DDBJ databases">
        <title>The permanent draft genome of Mucilaginibacter paludis DSM 18603.</title>
        <authorList>
            <consortium name="US DOE Joint Genome Institute (JGI-PGF)"/>
            <person name="Lucas S."/>
            <person name="Han J."/>
            <person name="Lapidus A."/>
            <person name="Bruce D."/>
            <person name="Goodwin L."/>
            <person name="Pitluck S."/>
            <person name="Peters L."/>
            <person name="Kyrpides N."/>
            <person name="Mavromatis K."/>
            <person name="Ivanova N."/>
            <person name="Mikhailova N."/>
            <person name="Held B."/>
            <person name="Detter J.C."/>
            <person name="Tapia R."/>
            <person name="Han C."/>
            <person name="Land M."/>
            <person name="Hauser L."/>
            <person name="Markowitz V."/>
            <person name="Cheng J.-F."/>
            <person name="Hugenholtz P."/>
            <person name="Woyke T."/>
            <person name="Wu D."/>
            <person name="Tindall B."/>
            <person name="Brambilla E."/>
            <person name="Klenk H.-P."/>
            <person name="Eisen J.A."/>
        </authorList>
    </citation>
    <scope>NUCLEOTIDE SEQUENCE [LARGE SCALE GENOMIC DNA]</scope>
    <source>
        <strain evidence="5">DSM 18603</strain>
    </source>
</reference>